<feature type="compositionally biased region" description="Low complexity" evidence="10">
    <location>
        <begin position="68"/>
        <end position="79"/>
    </location>
</feature>
<keyword evidence="3 9" id="KW-1003">Cell membrane</keyword>
<keyword evidence="5 9" id="KW-0653">Protein transport</keyword>
<evidence type="ECO:0000256" key="2">
    <source>
        <dbReference type="ARBA" id="ARBA00022448"/>
    </source>
</evidence>
<comment type="subcellular location">
    <subcellularLocation>
        <location evidence="1 9">Cell membrane</location>
        <topology evidence="1 9">Single-pass membrane protein</topology>
    </subcellularLocation>
</comment>
<dbReference type="Proteomes" id="UP000220102">
    <property type="component" value="Unassembled WGS sequence"/>
</dbReference>
<dbReference type="HAMAP" id="MF_00236">
    <property type="entry name" value="TatA_E"/>
    <property type="match status" value="1"/>
</dbReference>
<evidence type="ECO:0000256" key="7">
    <source>
        <dbReference type="ARBA" id="ARBA00023010"/>
    </source>
</evidence>
<dbReference type="GO" id="GO:0033281">
    <property type="term" value="C:TAT protein transport complex"/>
    <property type="evidence" value="ECO:0007669"/>
    <property type="project" value="UniProtKB-UniRule"/>
</dbReference>
<dbReference type="NCBIfam" id="TIGR01411">
    <property type="entry name" value="tatAE"/>
    <property type="match status" value="1"/>
</dbReference>
<dbReference type="OrthoDB" id="9812812at2"/>
<evidence type="ECO:0000256" key="6">
    <source>
        <dbReference type="ARBA" id="ARBA00022989"/>
    </source>
</evidence>
<evidence type="ECO:0000313" key="11">
    <source>
        <dbReference type="EMBL" id="PEN13368.1"/>
    </source>
</evidence>
<dbReference type="AlphaFoldDB" id="A0A2A8CYB2"/>
<evidence type="ECO:0000256" key="5">
    <source>
        <dbReference type="ARBA" id="ARBA00022927"/>
    </source>
</evidence>
<feature type="compositionally biased region" description="Basic and acidic residues" evidence="10">
    <location>
        <begin position="47"/>
        <end position="60"/>
    </location>
</feature>
<evidence type="ECO:0000313" key="12">
    <source>
        <dbReference type="Proteomes" id="UP000220102"/>
    </source>
</evidence>
<dbReference type="RefSeq" id="WP_098075288.1">
    <property type="nucleotide sequence ID" value="NZ_PDEQ01000004.1"/>
</dbReference>
<comment type="similarity">
    <text evidence="9">Belongs to the TatA/E family.</text>
</comment>
<proteinExistence type="inferred from homology"/>
<dbReference type="Pfam" id="PF02416">
    <property type="entry name" value="TatA_B_E"/>
    <property type="match status" value="1"/>
</dbReference>
<name>A0A2A8CYB2_9BACT</name>
<evidence type="ECO:0000256" key="1">
    <source>
        <dbReference type="ARBA" id="ARBA00004162"/>
    </source>
</evidence>
<evidence type="ECO:0000256" key="8">
    <source>
        <dbReference type="ARBA" id="ARBA00023136"/>
    </source>
</evidence>
<keyword evidence="4 9" id="KW-0812">Transmembrane</keyword>
<dbReference type="PANTHER" id="PTHR42982">
    <property type="entry name" value="SEC-INDEPENDENT PROTEIN TRANSLOCASE PROTEIN TATA"/>
    <property type="match status" value="1"/>
</dbReference>
<evidence type="ECO:0000256" key="4">
    <source>
        <dbReference type="ARBA" id="ARBA00022692"/>
    </source>
</evidence>
<dbReference type="EMBL" id="PDEQ01000004">
    <property type="protein sequence ID" value="PEN13368.1"/>
    <property type="molecule type" value="Genomic_DNA"/>
</dbReference>
<keyword evidence="6 9" id="KW-1133">Transmembrane helix</keyword>
<organism evidence="11 12">
    <name type="scientific">Longibacter salinarum</name>
    <dbReference type="NCBI Taxonomy" id="1850348"/>
    <lineage>
        <taxon>Bacteria</taxon>
        <taxon>Pseudomonadati</taxon>
        <taxon>Rhodothermota</taxon>
        <taxon>Rhodothermia</taxon>
        <taxon>Rhodothermales</taxon>
        <taxon>Salisaetaceae</taxon>
        <taxon>Longibacter</taxon>
    </lineage>
</organism>
<evidence type="ECO:0000256" key="3">
    <source>
        <dbReference type="ARBA" id="ARBA00022475"/>
    </source>
</evidence>
<dbReference type="GO" id="GO:0043953">
    <property type="term" value="P:protein transport by the Tat complex"/>
    <property type="evidence" value="ECO:0007669"/>
    <property type="project" value="UniProtKB-UniRule"/>
</dbReference>
<evidence type="ECO:0000256" key="10">
    <source>
        <dbReference type="SAM" id="MobiDB-lite"/>
    </source>
</evidence>
<dbReference type="Gene3D" id="1.20.5.3310">
    <property type="match status" value="1"/>
</dbReference>
<feature type="compositionally biased region" description="Acidic residues" evidence="10">
    <location>
        <begin position="98"/>
        <end position="107"/>
    </location>
</feature>
<gene>
    <name evidence="9" type="primary">tatA</name>
    <name evidence="11" type="ORF">CRI94_08555</name>
</gene>
<dbReference type="GO" id="GO:0008320">
    <property type="term" value="F:protein transmembrane transporter activity"/>
    <property type="evidence" value="ECO:0007669"/>
    <property type="project" value="UniProtKB-UniRule"/>
</dbReference>
<keyword evidence="7 9" id="KW-0811">Translocation</keyword>
<keyword evidence="8 9" id="KW-0472">Membrane</keyword>
<comment type="subunit">
    <text evidence="9">Forms a complex with TatC.</text>
</comment>
<protein>
    <recommendedName>
        <fullName evidence="9">Sec-independent protein translocase protein TatA</fullName>
    </recommendedName>
</protein>
<accession>A0A2A8CYB2</accession>
<evidence type="ECO:0000256" key="9">
    <source>
        <dbReference type="HAMAP-Rule" id="MF_00236"/>
    </source>
</evidence>
<keyword evidence="2 9" id="KW-0813">Transport</keyword>
<comment type="caution">
    <text evidence="11">The sequence shown here is derived from an EMBL/GenBank/DDBJ whole genome shotgun (WGS) entry which is preliminary data.</text>
</comment>
<dbReference type="InterPro" id="IPR006312">
    <property type="entry name" value="TatA/E"/>
</dbReference>
<dbReference type="InterPro" id="IPR003369">
    <property type="entry name" value="TatA/B/E"/>
</dbReference>
<dbReference type="PANTHER" id="PTHR42982:SF1">
    <property type="entry name" value="SEC-INDEPENDENT PROTEIN TRANSLOCASE PROTEIN TATA"/>
    <property type="match status" value="1"/>
</dbReference>
<comment type="function">
    <text evidence="9">Part of the twin-arginine translocation (Tat) system that transports large folded proteins containing a characteristic twin-arginine motif in their signal peptide across membranes. TatA could form the protein-conducting channel of the Tat system.</text>
</comment>
<feature type="region of interest" description="Disordered" evidence="10">
    <location>
        <begin position="47"/>
        <end position="107"/>
    </location>
</feature>
<reference evidence="11 12" key="1">
    <citation type="submission" date="2017-10" db="EMBL/GenBank/DDBJ databases">
        <title>Draft genome of Longibacter Salinarum.</title>
        <authorList>
            <person name="Goh K.M."/>
            <person name="Shamsir M.S."/>
            <person name="Lim S.W."/>
        </authorList>
    </citation>
    <scope>NUCLEOTIDE SEQUENCE [LARGE SCALE GENOMIC DNA]</scope>
    <source>
        <strain evidence="11 12">KCTC 52045</strain>
    </source>
</reference>
<keyword evidence="12" id="KW-1185">Reference proteome</keyword>
<sequence>MGTPGPLELFLIFLVVLLIFGANKIPEIARGIGKGIREFKDATNEISRELQAEDQRRQIDQPRPPQQGAPQARQQQQEPVARESTDDAPPEPARADNPGDDAASESK</sequence>